<protein>
    <submittedName>
        <fullName evidence="2">Uncharacterized protein</fullName>
    </submittedName>
</protein>
<feature type="coiled-coil region" evidence="1">
    <location>
        <begin position="76"/>
        <end position="103"/>
    </location>
</feature>
<gene>
    <name evidence="2" type="ORF">SAMN05878438_2028</name>
</gene>
<dbReference type="AlphaFoldDB" id="A0A1N6CS49"/>
<dbReference type="GeneID" id="97277836"/>
<proteinExistence type="predicted"/>
<dbReference type="EMBL" id="FSQX01000001">
    <property type="protein sequence ID" value="SIN66654.1"/>
    <property type="molecule type" value="Genomic_DNA"/>
</dbReference>
<dbReference type="Proteomes" id="UP000185024">
    <property type="component" value="Unassembled WGS sequence"/>
</dbReference>
<organism evidence="2 3">
    <name type="scientific">Vreelandella aquamarina</name>
    <dbReference type="NCBI Taxonomy" id="77097"/>
    <lineage>
        <taxon>Bacteria</taxon>
        <taxon>Pseudomonadati</taxon>
        <taxon>Pseudomonadota</taxon>
        <taxon>Gammaproteobacteria</taxon>
        <taxon>Oceanospirillales</taxon>
        <taxon>Halomonadaceae</taxon>
        <taxon>Vreelandella</taxon>
    </lineage>
</organism>
<name>A0A1N6CS49_9GAMM</name>
<evidence type="ECO:0000256" key="1">
    <source>
        <dbReference type="SAM" id="Coils"/>
    </source>
</evidence>
<evidence type="ECO:0000313" key="2">
    <source>
        <dbReference type="EMBL" id="SIN66654.1"/>
    </source>
</evidence>
<reference evidence="2 3" key="1">
    <citation type="submission" date="2016-11" db="EMBL/GenBank/DDBJ databases">
        <authorList>
            <person name="Jaros S."/>
            <person name="Januszkiewicz K."/>
            <person name="Wedrychowicz H."/>
        </authorList>
    </citation>
    <scope>NUCLEOTIDE SEQUENCE [LARGE SCALE GENOMIC DNA]</scope>
    <source>
        <strain evidence="2 3">ACAM 239</strain>
    </source>
</reference>
<keyword evidence="1" id="KW-0175">Coiled coil</keyword>
<dbReference type="RefSeq" id="WP_074210320.1">
    <property type="nucleotide sequence ID" value="NZ_BJOI01000057.1"/>
</dbReference>
<accession>A0A1N6CS49</accession>
<evidence type="ECO:0000313" key="3">
    <source>
        <dbReference type="Proteomes" id="UP000185024"/>
    </source>
</evidence>
<sequence length="133" mass="15396">MGHLTKKDEARIIKLIEEWSEPKLTWPLLVEACKEKLGISRARQSLMKLPAVDLAMKNRKAALKAPKESPGWIGDIREANERIEELTEKNQKLMYALREMHARFLIWQANADMHGVTQSMLDQPVLQLQKKPR</sequence>